<evidence type="ECO:0000256" key="5">
    <source>
        <dbReference type="ARBA" id="ARBA00023004"/>
    </source>
</evidence>
<protein>
    <recommendedName>
        <fullName evidence="7">DNA primase large subunit PriL</fullName>
    </recommendedName>
</protein>
<feature type="domain" description="DNA primase large subunit C-terminal" evidence="8">
    <location>
        <begin position="229"/>
        <end position="338"/>
    </location>
</feature>
<feature type="binding site" evidence="7">
    <location>
        <position position="327"/>
    </location>
    <ligand>
        <name>[4Fe-4S] cluster</name>
        <dbReference type="ChEBI" id="CHEBI:49883"/>
    </ligand>
</feature>
<comment type="similarity">
    <text evidence="7">Belongs to the eukaryotic-type primase large subunit family.</text>
</comment>
<dbReference type="Pfam" id="PF26466">
    <property type="entry name" value="DNA_primase_lrg_N"/>
    <property type="match status" value="1"/>
</dbReference>
<dbReference type="AlphaFoldDB" id="M1XNC9"/>
<dbReference type="InterPro" id="IPR058560">
    <property type="entry name" value="DNA_primase_C"/>
</dbReference>
<evidence type="ECO:0000256" key="3">
    <source>
        <dbReference type="ARBA" id="ARBA00022705"/>
    </source>
</evidence>
<dbReference type="HOGENOM" id="CLU_052778_0_0_2"/>
<reference evidence="9 10" key="1">
    <citation type="journal article" date="2013" name="Genome Announc.">
        <title>Genome of the haloarchaeon Natronomonas moolapensis, a neutrophilic member of a previously haloalkaliphilic genus.</title>
        <authorList>
            <person name="Dyall-Smith M.L."/>
            <person name="Pfeiffer F."/>
            <person name="Oberwinkler T."/>
            <person name="Klee K."/>
            <person name="Rampp M."/>
            <person name="Palm P."/>
            <person name="Gross K."/>
            <person name="Schuster S.C."/>
            <person name="Oesterhelt D."/>
        </authorList>
    </citation>
    <scope>NUCLEOTIDE SEQUENCE [LARGE SCALE GENOMIC DNA]</scope>
    <source>
        <strain evidence="10">DSM 18674 / JCM 14361 / 8.8.11</strain>
    </source>
</reference>
<evidence type="ECO:0000256" key="4">
    <source>
        <dbReference type="ARBA" id="ARBA00022723"/>
    </source>
</evidence>
<keyword evidence="5 7" id="KW-0408">Iron</keyword>
<evidence type="ECO:0000259" key="8">
    <source>
        <dbReference type="Pfam" id="PF04104"/>
    </source>
</evidence>
<dbReference type="KEGG" id="nmo:Nmlp_1219"/>
<name>M1XNC9_NATM8</name>
<dbReference type="GO" id="GO:0003899">
    <property type="term" value="F:DNA-directed RNA polymerase activity"/>
    <property type="evidence" value="ECO:0007669"/>
    <property type="project" value="InterPro"/>
</dbReference>
<feature type="binding site" evidence="7">
    <location>
        <position position="311"/>
    </location>
    <ligand>
        <name>[4Fe-4S] cluster</name>
        <dbReference type="ChEBI" id="CHEBI:49883"/>
    </ligand>
</feature>
<keyword evidence="6 7" id="KW-0411">Iron-sulfur</keyword>
<dbReference type="EMBL" id="HF582854">
    <property type="protein sequence ID" value="CCQ35428.1"/>
    <property type="molecule type" value="Genomic_DNA"/>
</dbReference>
<proteinExistence type="inferred from homology"/>
<evidence type="ECO:0000313" key="9">
    <source>
        <dbReference type="EMBL" id="CCQ35428.1"/>
    </source>
</evidence>
<dbReference type="eggNOG" id="arCOG03013">
    <property type="taxonomic scope" value="Archaea"/>
</dbReference>
<dbReference type="STRING" id="268739.Nmlp_1219"/>
<gene>
    <name evidence="7 9" type="primary">priL</name>
    <name evidence="9" type="synonym">priB</name>
    <name evidence="9" type="ordered locus">Nmlp_1219</name>
</gene>
<evidence type="ECO:0000256" key="2">
    <source>
        <dbReference type="ARBA" id="ARBA00022515"/>
    </source>
</evidence>
<evidence type="ECO:0000256" key="6">
    <source>
        <dbReference type="ARBA" id="ARBA00023014"/>
    </source>
</evidence>
<dbReference type="Pfam" id="PF04104">
    <property type="entry name" value="DNA_primase_lrg"/>
    <property type="match status" value="1"/>
</dbReference>
<dbReference type="GO" id="GO:1990077">
    <property type="term" value="C:primosome complex"/>
    <property type="evidence" value="ECO:0007669"/>
    <property type="project" value="UniProtKB-KW"/>
</dbReference>
<dbReference type="CDD" id="cd06560">
    <property type="entry name" value="PriL"/>
    <property type="match status" value="1"/>
</dbReference>
<feature type="binding site" evidence="7">
    <location>
        <position position="238"/>
    </location>
    <ligand>
        <name>[4Fe-4S] cluster</name>
        <dbReference type="ChEBI" id="CHEBI:49883"/>
    </ligand>
</feature>
<accession>M1XNC9</accession>
<dbReference type="OrthoDB" id="46081at2157"/>
<dbReference type="GO" id="GO:0046872">
    <property type="term" value="F:metal ion binding"/>
    <property type="evidence" value="ECO:0007669"/>
    <property type="project" value="UniProtKB-KW"/>
</dbReference>
<dbReference type="HAMAP" id="MF_00701">
    <property type="entry name" value="DNA_primase_lrg_arc"/>
    <property type="match status" value="1"/>
</dbReference>
<dbReference type="RefSeq" id="WP_015408277.1">
    <property type="nucleotide sequence ID" value="NC_020388.1"/>
</dbReference>
<keyword evidence="9" id="KW-0548">Nucleotidyltransferase</keyword>
<keyword evidence="10" id="KW-1185">Reference proteome</keyword>
<dbReference type="GO" id="GO:0051539">
    <property type="term" value="F:4 iron, 4 sulfur cluster binding"/>
    <property type="evidence" value="ECO:0007669"/>
    <property type="project" value="UniProtKB-UniRule"/>
</dbReference>
<comment type="subunit">
    <text evidence="7">Heterodimer of a small subunit (PriS) and a large subunit (PriL).</text>
</comment>
<feature type="binding site" evidence="7">
    <location>
        <position position="320"/>
    </location>
    <ligand>
        <name>[4Fe-4S] cluster</name>
        <dbReference type="ChEBI" id="CHEBI:49883"/>
    </ligand>
</feature>
<keyword evidence="4 7" id="KW-0479">Metal-binding</keyword>
<keyword evidence="1 7" id="KW-0004">4Fe-4S</keyword>
<dbReference type="GO" id="GO:0006269">
    <property type="term" value="P:DNA replication, synthesis of primer"/>
    <property type="evidence" value="ECO:0007669"/>
    <property type="project" value="UniProtKB-UniRule"/>
</dbReference>
<comment type="function">
    <text evidence="7">Regulatory subunit of DNA primase, an RNA polymerase that catalyzes the synthesis of short RNA molecules used as primers for DNA polymerase during DNA replication. Stabilizes and modulates the activity of the small subunit, increasing the rate of DNA synthesis, and conferring RNA synthesis capability. The DNA polymerase activity may enable DNA primase to also catalyze primer extension after primer synthesis. May also play a role in DNA repair.</text>
</comment>
<evidence type="ECO:0000313" key="10">
    <source>
        <dbReference type="Proteomes" id="UP000011867"/>
    </source>
</evidence>
<keyword evidence="3 7" id="KW-0235">DNA replication</keyword>
<dbReference type="Proteomes" id="UP000011867">
    <property type="component" value="Chromosome"/>
</dbReference>
<sequence>MERLHARYPFLDASRAAVEAAGIDLATLVSEGGPAVERGHERVRRALLEGTTAAEEPRTWSTRAELLSYPIARVLVSLLDVPGATEKYAAAEAATARERFVDDFEADLELKSAAGGRLTLDRLLADFELAGGVEPTGDGRFDLDVTAYLGLAAELDDERWHLARRPLSGGTVPVRRPELYTLLREAVGRRVREGLPLSVPEAIEAPLSSELASIRRAIADLDPPTSFDTVTPGLFPPCMRALLSQARDGVGLSGLSDNSRFSLVSFLLAAGLDAEGVIDLCDVPEASAETIRAQVERLRDDDGAVAVPPSCTVMDEYGDCVDRDETCETIRHPLSYYEARLQRTPDDRVTDWRRDESGAS</sequence>
<evidence type="ECO:0000256" key="1">
    <source>
        <dbReference type="ARBA" id="ARBA00022485"/>
    </source>
</evidence>
<dbReference type="GeneID" id="14650588"/>
<keyword evidence="9" id="KW-0808">Transferase</keyword>
<evidence type="ECO:0000256" key="7">
    <source>
        <dbReference type="HAMAP-Rule" id="MF_00701"/>
    </source>
</evidence>
<dbReference type="InterPro" id="IPR023642">
    <property type="entry name" value="DNA_primase_lsu_PriL"/>
</dbReference>
<dbReference type="SUPFAM" id="SSF140914">
    <property type="entry name" value="PriB N-terminal domain-like"/>
    <property type="match status" value="1"/>
</dbReference>
<keyword evidence="2 7" id="KW-0639">Primosome</keyword>
<organism evidence="9 10">
    <name type="scientific">Natronomonas moolapensis (strain DSM 18674 / CECT 7526 / JCM 14361 / 8.8.11)</name>
    <dbReference type="NCBI Taxonomy" id="268739"/>
    <lineage>
        <taxon>Archaea</taxon>
        <taxon>Methanobacteriati</taxon>
        <taxon>Methanobacteriota</taxon>
        <taxon>Stenosarchaea group</taxon>
        <taxon>Halobacteria</taxon>
        <taxon>Halobacteriales</taxon>
        <taxon>Natronomonadaceae</taxon>
        <taxon>Natronomonas</taxon>
    </lineage>
</organism>
<comment type="cofactor">
    <cofactor evidence="7">
        <name>[4Fe-4S] cluster</name>
        <dbReference type="ChEBI" id="CHEBI:49883"/>
    </cofactor>
    <text evidence="7">Binds 1 [4Fe-4S] cluster.</text>
</comment>